<protein>
    <recommendedName>
        <fullName evidence="5">DUF397 domain-containing protein</fullName>
    </recommendedName>
</protein>
<dbReference type="RefSeq" id="WP_307855696.1">
    <property type="nucleotide sequence ID" value="NZ_JAGINW010000001.1"/>
</dbReference>
<organism evidence="3 4">
    <name type="scientific">Kibdelosporangium banguiense</name>
    <dbReference type="NCBI Taxonomy" id="1365924"/>
    <lineage>
        <taxon>Bacteria</taxon>
        <taxon>Bacillati</taxon>
        <taxon>Actinomycetota</taxon>
        <taxon>Actinomycetes</taxon>
        <taxon>Pseudonocardiales</taxon>
        <taxon>Pseudonocardiaceae</taxon>
        <taxon>Kibdelosporangium</taxon>
    </lineage>
</organism>
<evidence type="ECO:0008006" key="5">
    <source>
        <dbReference type="Google" id="ProtNLM"/>
    </source>
</evidence>
<sequence>MTEPTWYEEGLLDEVRETHKQPWYTAYVSKGLGYVDVETAAAQVLQFLPLEIPGLLQTEAYIRALFSTTHSRNEQETTSEVRTVDHPALAWRKSTYSSHGTSGDCVELACSPLATAVRDAHRPG</sequence>
<accession>A0ABS4U1N1</accession>
<feature type="domain" description="DUF5753" evidence="2">
    <location>
        <begin position="34"/>
        <end position="83"/>
    </location>
</feature>
<reference evidence="3 4" key="1">
    <citation type="submission" date="2021-03" db="EMBL/GenBank/DDBJ databases">
        <title>Sequencing the genomes of 1000 actinobacteria strains.</title>
        <authorList>
            <person name="Klenk H.-P."/>
        </authorList>
    </citation>
    <scope>NUCLEOTIDE SEQUENCE [LARGE SCALE GENOMIC DNA]</scope>
    <source>
        <strain evidence="3 4">DSM 46670</strain>
    </source>
</reference>
<name>A0ABS4U1N1_9PSEU</name>
<evidence type="ECO:0000259" key="1">
    <source>
        <dbReference type="Pfam" id="PF04149"/>
    </source>
</evidence>
<dbReference type="InterPro" id="IPR007278">
    <property type="entry name" value="DUF397"/>
</dbReference>
<evidence type="ECO:0000313" key="3">
    <source>
        <dbReference type="EMBL" id="MBP2330554.1"/>
    </source>
</evidence>
<dbReference type="Pfam" id="PF04149">
    <property type="entry name" value="DUF397"/>
    <property type="match status" value="1"/>
</dbReference>
<dbReference type="InterPro" id="IPR043917">
    <property type="entry name" value="DUF5753"/>
</dbReference>
<dbReference type="Pfam" id="PF19054">
    <property type="entry name" value="DUF5753"/>
    <property type="match status" value="1"/>
</dbReference>
<evidence type="ECO:0000313" key="4">
    <source>
        <dbReference type="Proteomes" id="UP001519332"/>
    </source>
</evidence>
<dbReference type="EMBL" id="JAGINW010000001">
    <property type="protein sequence ID" value="MBP2330554.1"/>
    <property type="molecule type" value="Genomic_DNA"/>
</dbReference>
<keyword evidence="4" id="KW-1185">Reference proteome</keyword>
<dbReference type="Proteomes" id="UP001519332">
    <property type="component" value="Unassembled WGS sequence"/>
</dbReference>
<evidence type="ECO:0000259" key="2">
    <source>
        <dbReference type="Pfam" id="PF19054"/>
    </source>
</evidence>
<comment type="caution">
    <text evidence="3">The sequence shown here is derived from an EMBL/GenBank/DDBJ whole genome shotgun (WGS) entry which is preliminary data.</text>
</comment>
<proteinExistence type="predicted"/>
<gene>
    <name evidence="3" type="ORF">JOF56_010939</name>
</gene>
<feature type="domain" description="DUF397" evidence="1">
    <location>
        <begin position="89"/>
        <end position="123"/>
    </location>
</feature>